<keyword evidence="5" id="KW-0378">Hydrolase</keyword>
<dbReference type="GO" id="GO:0071555">
    <property type="term" value="P:cell wall organization"/>
    <property type="evidence" value="ECO:0007669"/>
    <property type="project" value="TreeGrafter"/>
</dbReference>
<dbReference type="Proteomes" id="UP000030661">
    <property type="component" value="Unassembled WGS sequence"/>
</dbReference>
<evidence type="ECO:0000256" key="7">
    <source>
        <dbReference type="SAM" id="Phobius"/>
    </source>
</evidence>
<dbReference type="InterPro" id="IPR001460">
    <property type="entry name" value="PCN-bd_Tpept"/>
</dbReference>
<evidence type="ECO:0000313" key="9">
    <source>
        <dbReference type="EMBL" id="GAK58781.1"/>
    </source>
</evidence>
<evidence type="ECO:0000259" key="8">
    <source>
        <dbReference type="Pfam" id="PF00905"/>
    </source>
</evidence>
<dbReference type="GO" id="GO:0046677">
    <property type="term" value="P:response to antibiotic"/>
    <property type="evidence" value="ECO:0007669"/>
    <property type="project" value="UniProtKB-KW"/>
</dbReference>
<keyword evidence="10" id="KW-1185">Reference proteome</keyword>
<proteinExistence type="inferred from homology"/>
<dbReference type="GO" id="GO:0008800">
    <property type="term" value="F:beta-lactamase activity"/>
    <property type="evidence" value="ECO:0007669"/>
    <property type="project" value="UniProtKB-EC"/>
</dbReference>
<evidence type="ECO:0000256" key="4">
    <source>
        <dbReference type="ARBA" id="ARBA00022729"/>
    </source>
</evidence>
<feature type="transmembrane region" description="Helical" evidence="7">
    <location>
        <begin position="24"/>
        <end position="43"/>
    </location>
</feature>
<dbReference type="EC" id="3.5.2.6" evidence="3"/>
<dbReference type="SUPFAM" id="SSF56601">
    <property type="entry name" value="beta-lactamase/transpeptidase-like"/>
    <property type="match status" value="1"/>
</dbReference>
<dbReference type="Gene3D" id="3.90.1310.10">
    <property type="entry name" value="Penicillin-binding protein 2a (Domain 2)"/>
    <property type="match status" value="1"/>
</dbReference>
<dbReference type="PANTHER" id="PTHR30627:SF6">
    <property type="entry name" value="BETA-LACTAMASE YBXI-RELATED"/>
    <property type="match status" value="1"/>
</dbReference>
<dbReference type="AlphaFoldDB" id="A0A081C2H6"/>
<comment type="catalytic activity">
    <reaction evidence="1">
        <text>a beta-lactam + H2O = a substituted beta-amino acid</text>
        <dbReference type="Rhea" id="RHEA:20401"/>
        <dbReference type="ChEBI" id="CHEBI:15377"/>
        <dbReference type="ChEBI" id="CHEBI:35627"/>
        <dbReference type="ChEBI" id="CHEBI:140347"/>
        <dbReference type="EC" id="3.5.2.6"/>
    </reaction>
</comment>
<dbReference type="eggNOG" id="COG0768">
    <property type="taxonomic scope" value="Bacteria"/>
</dbReference>
<dbReference type="Gene3D" id="2.60.200.20">
    <property type="match status" value="1"/>
</dbReference>
<reference evidence="9" key="1">
    <citation type="journal article" date="2015" name="PeerJ">
        <title>First genomic representation of candidate bacterial phylum KSB3 points to enhanced environmental sensing as a trigger of wastewater bulking.</title>
        <authorList>
            <person name="Sekiguchi Y."/>
            <person name="Ohashi A."/>
            <person name="Parks D.H."/>
            <person name="Yamauchi T."/>
            <person name="Tyson G.W."/>
            <person name="Hugenholtz P."/>
        </authorList>
    </citation>
    <scope>NUCLEOTIDE SEQUENCE [LARGE SCALE GENOMIC DNA]</scope>
</reference>
<comment type="similarity">
    <text evidence="2">Belongs to the class-D beta-lactamase family.</text>
</comment>
<keyword evidence="7" id="KW-0472">Membrane</keyword>
<dbReference type="InterPro" id="IPR036138">
    <property type="entry name" value="PBP_dimer_sf"/>
</dbReference>
<keyword evidence="4" id="KW-0732">Signal</keyword>
<dbReference type="InterPro" id="IPR012338">
    <property type="entry name" value="Beta-lactam/transpept-like"/>
</dbReference>
<dbReference type="PANTHER" id="PTHR30627">
    <property type="entry name" value="PEPTIDOGLYCAN D,D-TRANSPEPTIDASE"/>
    <property type="match status" value="1"/>
</dbReference>
<keyword evidence="7" id="KW-0812">Transmembrane</keyword>
<organism evidence="9">
    <name type="scientific">Vecturithrix granuli</name>
    <dbReference type="NCBI Taxonomy" id="1499967"/>
    <lineage>
        <taxon>Bacteria</taxon>
        <taxon>Candidatus Moduliflexota</taxon>
        <taxon>Candidatus Vecturitrichia</taxon>
        <taxon>Candidatus Vecturitrichales</taxon>
        <taxon>Candidatus Vecturitrichaceae</taxon>
        <taxon>Candidatus Vecturithrix</taxon>
    </lineage>
</organism>
<keyword evidence="6" id="KW-0046">Antibiotic resistance</keyword>
<dbReference type="Pfam" id="PF00905">
    <property type="entry name" value="Transpeptidase"/>
    <property type="match status" value="1"/>
</dbReference>
<dbReference type="InterPro" id="IPR050515">
    <property type="entry name" value="Beta-lactam/transpept"/>
</dbReference>
<evidence type="ECO:0000256" key="3">
    <source>
        <dbReference type="ARBA" id="ARBA00012865"/>
    </source>
</evidence>
<dbReference type="STRING" id="1499967.U27_05756"/>
<feature type="domain" description="Penicillin-binding protein transpeptidase" evidence="8">
    <location>
        <begin position="616"/>
        <end position="961"/>
    </location>
</feature>
<gene>
    <name evidence="9" type="ORF">U27_05756</name>
</gene>
<evidence type="ECO:0000256" key="5">
    <source>
        <dbReference type="ARBA" id="ARBA00022801"/>
    </source>
</evidence>
<evidence type="ECO:0000256" key="6">
    <source>
        <dbReference type="ARBA" id="ARBA00023251"/>
    </source>
</evidence>
<keyword evidence="7" id="KW-1133">Transmembrane helix</keyword>
<dbReference type="CDD" id="cd00060">
    <property type="entry name" value="FHA"/>
    <property type="match status" value="1"/>
</dbReference>
<dbReference type="EMBL" id="DF820468">
    <property type="protein sequence ID" value="GAK58781.1"/>
    <property type="molecule type" value="Genomic_DNA"/>
</dbReference>
<dbReference type="HOGENOM" id="CLU_301422_0_0_0"/>
<name>A0A081C2H6_VECG1</name>
<accession>A0A081C2H6</accession>
<dbReference type="GO" id="GO:0005886">
    <property type="term" value="C:plasma membrane"/>
    <property type="evidence" value="ECO:0007669"/>
    <property type="project" value="TreeGrafter"/>
</dbReference>
<evidence type="ECO:0000256" key="1">
    <source>
        <dbReference type="ARBA" id="ARBA00001526"/>
    </source>
</evidence>
<sequence length="991" mass="113334">MRHLLRIEHWILHKFKFDRMSNNLFWLAAILLPFIAGLIFWFLRLHQQPDVEYIVNRDPSFSGLVAEIYYRDDSFYLRPLSKHLLLNFAPVRNTTQLKEQDQLVIGHTIFQVRQLNDWTPHLLTIGYYAPDRDLNDGVSVGRSIHPEELNQWQINDIIVKDNAVEPVHFFLFPGQPQQYRLKNVGQKGVELLTAPSSPDSSKPKPPEWVHVTTETTVQAGQQIRIENTTFEFVHIEQQEALALKIIRGVRPTYKLSRDARNIIGGLRMIPKKYIPDYLIDEEFLEYVRQAIEHGLFSLDDPAQRQGMPKIFVKGFDHTGKFVQAEFEQLSPKQKFLLGKIFRFREEAGAALRWRRPFNREAEDSYQFYPDQIENFIFNEQTNQVKDIYQYAARLTNPHTIAEELATERGEIFDRDRYSHARLWAYTDLTKSPVTELLITPSTDPKTIIAFNPNKDPDNLIYVAGGYTFSKDTSVAYADGMVHLKSGEKDIPLQNGQQFTLGRYTFRYVAPGKGVLAQNAGNGQRFYPLGDRLAHILGYSFAKNQFKGNIEKVFDQILLGQEKQPPWWSLQRTIQRRPGNNLILTLDDDLQRVVYAELNKKLVELNTRYRTSAFTGAAIMINKEGEILASASIPSYNPNDLHSILKALNESEADHWNSSYINRATQKSYPPGSTMKVIMSTIALDNKAQFLWDIGDGQYKIKSGGGAFACTGHLTSFRGVSFGKYGIPDFGGSAHGELTLDTALTKSCNNTFAFLALSAGWQTIQQYAERYGFNQEFDFLPYEMFRRDLQLVSRIERDARDPLISLKSQVPTPQEELKLSQLARMGIGQWEILATPLQMATVAMTVGNLGLRPYPHIVKEIEDRVTKTTRAFPYPQQIRVFQADMLGELFPMMQHVVQVGSAVRMARSTIPYYSLKDHVAGKTGTAEVEDQRGRKYNVVWFISFVPVENPQLAIAIVLEKGPIISGEAVEVARGIWEKTVLLYPELFQQPQQ</sequence>
<evidence type="ECO:0000256" key="2">
    <source>
        <dbReference type="ARBA" id="ARBA00007898"/>
    </source>
</evidence>
<dbReference type="SUPFAM" id="SSF56519">
    <property type="entry name" value="Penicillin binding protein dimerisation domain"/>
    <property type="match status" value="1"/>
</dbReference>
<protein>
    <recommendedName>
        <fullName evidence="3">beta-lactamase</fullName>
        <ecNumber evidence="3">3.5.2.6</ecNumber>
    </recommendedName>
</protein>
<dbReference type="Gene3D" id="3.40.710.10">
    <property type="entry name" value="DD-peptidase/beta-lactamase superfamily"/>
    <property type="match status" value="1"/>
</dbReference>
<dbReference type="GO" id="GO:0008658">
    <property type="term" value="F:penicillin binding"/>
    <property type="evidence" value="ECO:0007669"/>
    <property type="project" value="InterPro"/>
</dbReference>
<evidence type="ECO:0000313" key="10">
    <source>
        <dbReference type="Proteomes" id="UP000030661"/>
    </source>
</evidence>